<accession>A0A6H0WMY2</accession>
<dbReference type="AlphaFoldDB" id="A0A6H0WMY2"/>
<name>A0A6H0WMY2_9BACI</name>
<evidence type="ECO:0008006" key="3">
    <source>
        <dbReference type="Google" id="ProtNLM"/>
    </source>
</evidence>
<dbReference type="EMBL" id="CP048852">
    <property type="protein sequence ID" value="QIW81932.1"/>
    <property type="molecule type" value="Genomic_DNA"/>
</dbReference>
<organism evidence="1 2">
    <name type="scientific">Bacillus tequilensis</name>
    <dbReference type="NCBI Taxonomy" id="227866"/>
    <lineage>
        <taxon>Bacteria</taxon>
        <taxon>Bacillati</taxon>
        <taxon>Bacillota</taxon>
        <taxon>Bacilli</taxon>
        <taxon>Bacillales</taxon>
        <taxon>Bacillaceae</taxon>
        <taxon>Bacillus</taxon>
    </lineage>
</organism>
<reference evidence="1 2" key="1">
    <citation type="submission" date="2020-02" db="EMBL/GenBank/DDBJ databases">
        <title>Genome sequencing, annotation and comparative genomic analysis of Bacillus tequilensis EA-CB0015, an effective biological control agent against Pseudocercospora fijiensis in banana plants.</title>
        <authorList>
            <person name="Cuellar-Gaviria T.Z."/>
            <person name="Ju K.-S."/>
            <person name="Villegas-Escobar V."/>
        </authorList>
    </citation>
    <scope>NUCLEOTIDE SEQUENCE [LARGE SCALE GENOMIC DNA]</scope>
    <source>
        <strain evidence="1 2">EA-CB0015</strain>
    </source>
</reference>
<evidence type="ECO:0000313" key="2">
    <source>
        <dbReference type="Proteomes" id="UP000501914"/>
    </source>
</evidence>
<dbReference type="InterPro" id="IPR025551">
    <property type="entry name" value="WapI/YxiJ-like"/>
</dbReference>
<evidence type="ECO:0000313" key="1">
    <source>
        <dbReference type="EMBL" id="QIW81932.1"/>
    </source>
</evidence>
<dbReference type="KEGG" id="bteq:G4P54_20130"/>
<dbReference type="Pfam" id="PF14176">
    <property type="entry name" value="YxiJ"/>
    <property type="match status" value="1"/>
</dbReference>
<proteinExistence type="predicted"/>
<gene>
    <name evidence="1" type="ORF">G4P54_20130</name>
</gene>
<protein>
    <recommendedName>
        <fullName evidence="3">YxiJ-like protein</fullName>
    </recommendedName>
</protein>
<dbReference type="Proteomes" id="UP000501914">
    <property type="component" value="Chromosome"/>
</dbReference>
<dbReference type="RefSeq" id="WP_167873675.1">
    <property type="nucleotide sequence ID" value="NZ_CP048852.1"/>
</dbReference>
<sequence length="98" mass="12025">MFEKLRKRQQELEEKAYPDELYEFEAEIYEFFMLVDGSLDYVLANKRMPRHQRRSLEKSFFELYPDILPDVVKNDKDLYQHILLYEQVRQEICVVLSN</sequence>
<keyword evidence="2" id="KW-1185">Reference proteome</keyword>